<reference evidence="1" key="2">
    <citation type="submission" date="2021-04" db="EMBL/GenBank/DDBJ databases">
        <authorList>
            <person name="Gilroy R."/>
        </authorList>
    </citation>
    <scope>NUCLEOTIDE SEQUENCE</scope>
    <source>
        <strain evidence="1">CHK178-16964</strain>
    </source>
</reference>
<sequence length="277" mass="31950">MKDRELFFTDLDNTLIYSHRHDFGVPRIWVEELNGKKQSFMTGRSYAFFQSQSWLDVIPVTTRTRRQYERLQPAFRLLGWRDALVCNGAFLLHDGREDRSWTEESLKLAEKARPAFLKLLEFSKSTMGEEAVAAEEPFLFYIKAAEKADKVFQMLREQADLSQVQILRDSRKVYCFPKPLDKGTAVRRYMSRSRKKSCMAAGDSEFDLPMLARADICFYPPGLQEGIGRLRDPEGSAADGLLQIFGNEKKICAGVFADEICNILEKRSEEEDLDREC</sequence>
<dbReference type="SUPFAM" id="SSF56784">
    <property type="entry name" value="HAD-like"/>
    <property type="match status" value="1"/>
</dbReference>
<proteinExistence type="predicted"/>
<comment type="caution">
    <text evidence="1">The sequence shown here is derived from an EMBL/GenBank/DDBJ whole genome shotgun (WGS) entry which is preliminary data.</text>
</comment>
<keyword evidence="1" id="KW-0378">Hydrolase</keyword>
<accession>A0A9D2HIR9</accession>
<gene>
    <name evidence="1" type="ORF">IAA07_05265</name>
</gene>
<dbReference type="InterPro" id="IPR023214">
    <property type="entry name" value="HAD_sf"/>
</dbReference>
<reference evidence="1" key="1">
    <citation type="journal article" date="2021" name="PeerJ">
        <title>Extensive microbial diversity within the chicken gut microbiome revealed by metagenomics and culture.</title>
        <authorList>
            <person name="Gilroy R."/>
            <person name="Ravi A."/>
            <person name="Getino M."/>
            <person name="Pursley I."/>
            <person name="Horton D.L."/>
            <person name="Alikhan N.F."/>
            <person name="Baker D."/>
            <person name="Gharbi K."/>
            <person name="Hall N."/>
            <person name="Watson M."/>
            <person name="Adriaenssens E.M."/>
            <person name="Foster-Nyarko E."/>
            <person name="Jarju S."/>
            <person name="Secka A."/>
            <person name="Antonio M."/>
            <person name="Oren A."/>
            <person name="Chaudhuri R.R."/>
            <person name="La Ragione R."/>
            <person name="Hildebrand F."/>
            <person name="Pallen M.J."/>
        </authorList>
    </citation>
    <scope>NUCLEOTIDE SEQUENCE</scope>
    <source>
        <strain evidence="1">CHK178-16964</strain>
    </source>
</reference>
<dbReference type="GO" id="GO:0016787">
    <property type="term" value="F:hydrolase activity"/>
    <property type="evidence" value="ECO:0007669"/>
    <property type="project" value="UniProtKB-KW"/>
</dbReference>
<organism evidence="1 2">
    <name type="scientific">Candidatus Lachnoclostridium stercoravium</name>
    <dbReference type="NCBI Taxonomy" id="2838633"/>
    <lineage>
        <taxon>Bacteria</taxon>
        <taxon>Bacillati</taxon>
        <taxon>Bacillota</taxon>
        <taxon>Clostridia</taxon>
        <taxon>Lachnospirales</taxon>
        <taxon>Lachnospiraceae</taxon>
    </lineage>
</organism>
<dbReference type="AlphaFoldDB" id="A0A9D2HIR9"/>
<evidence type="ECO:0000313" key="1">
    <source>
        <dbReference type="EMBL" id="HJA70978.1"/>
    </source>
</evidence>
<dbReference type="Gene3D" id="3.40.50.1000">
    <property type="entry name" value="HAD superfamily/HAD-like"/>
    <property type="match status" value="2"/>
</dbReference>
<dbReference type="EMBL" id="DWZA01000050">
    <property type="protein sequence ID" value="HJA70978.1"/>
    <property type="molecule type" value="Genomic_DNA"/>
</dbReference>
<name>A0A9D2HIR9_9FIRM</name>
<dbReference type="Proteomes" id="UP000823900">
    <property type="component" value="Unassembled WGS sequence"/>
</dbReference>
<protein>
    <submittedName>
        <fullName evidence="1">HAD hydrolase family protein</fullName>
    </submittedName>
</protein>
<evidence type="ECO:0000313" key="2">
    <source>
        <dbReference type="Proteomes" id="UP000823900"/>
    </source>
</evidence>
<dbReference type="InterPro" id="IPR036412">
    <property type="entry name" value="HAD-like_sf"/>
</dbReference>